<dbReference type="PANTHER" id="PTHR19308:SF14">
    <property type="entry name" value="START DOMAIN-CONTAINING PROTEIN"/>
    <property type="match status" value="1"/>
</dbReference>
<proteinExistence type="predicted"/>
<keyword evidence="1" id="KW-0732">Signal</keyword>
<dbReference type="InterPro" id="IPR051213">
    <property type="entry name" value="START_lipid_transfer"/>
</dbReference>
<sequence length="218" mass="24193">MRRALVGMLLSAGALLAVASPLQVEGWRLVKDQAGIQVFLGKVPGSKYQAYRGIVRLKADMPTLLAMQEDVSGSCAWIYACREQRLLKHEGGQSWIYSRFNMPWPVRPRDAVLRVTTRQGVDGSVTRILSGVADYLPEQKGWVRVSKAEGYWAFIPKAAGEVEVIYQMHSEPGGSVPAWLAGSFVVDAPYNTLEALRQRVIRPVNDSGCKKGCQWQPF</sequence>
<dbReference type="PANTHER" id="PTHR19308">
    <property type="entry name" value="PHOSPHATIDYLCHOLINE TRANSFER PROTEIN"/>
    <property type="match status" value="1"/>
</dbReference>
<dbReference type="Proteomes" id="UP001212042">
    <property type="component" value="Unassembled WGS sequence"/>
</dbReference>
<keyword evidence="4" id="KW-1185">Reference proteome</keyword>
<protein>
    <submittedName>
        <fullName evidence="3">START domain-containing protein</fullName>
    </submittedName>
</protein>
<dbReference type="InterPro" id="IPR028347">
    <property type="entry name" value="START_dom_prot"/>
</dbReference>
<evidence type="ECO:0000259" key="2">
    <source>
        <dbReference type="PROSITE" id="PS50848"/>
    </source>
</evidence>
<dbReference type="Gene3D" id="3.30.530.20">
    <property type="match status" value="1"/>
</dbReference>
<comment type="caution">
    <text evidence="3">The sequence shown here is derived from an EMBL/GenBank/DDBJ whole genome shotgun (WGS) entry which is preliminary data.</text>
</comment>
<evidence type="ECO:0000313" key="3">
    <source>
        <dbReference type="EMBL" id="MDA7085713.1"/>
    </source>
</evidence>
<gene>
    <name evidence="3" type="ORF">PH586_04815</name>
</gene>
<name>A0ABT4XBY2_9PSED</name>
<dbReference type="PROSITE" id="PS50848">
    <property type="entry name" value="START"/>
    <property type="match status" value="1"/>
</dbReference>
<feature type="domain" description="START" evidence="2">
    <location>
        <begin position="25"/>
        <end position="205"/>
    </location>
</feature>
<feature type="signal peptide" evidence="1">
    <location>
        <begin position="1"/>
        <end position="19"/>
    </location>
</feature>
<dbReference type="RefSeq" id="WP_271346640.1">
    <property type="nucleotide sequence ID" value="NZ_JAQJZJ010000002.1"/>
</dbReference>
<evidence type="ECO:0000256" key="1">
    <source>
        <dbReference type="SAM" id="SignalP"/>
    </source>
</evidence>
<reference evidence="3 4" key="1">
    <citation type="submission" date="2023-01" db="EMBL/GenBank/DDBJ databases">
        <title>Pseudomonas SA3-5T sp. nov., isolated from tidal flat sediment.</title>
        <authorList>
            <person name="Kim H.S."/>
            <person name="Kim J.-S."/>
            <person name="Suh M.K."/>
            <person name="Eom M.K."/>
            <person name="Lee J.-S."/>
        </authorList>
    </citation>
    <scope>NUCLEOTIDE SEQUENCE [LARGE SCALE GENOMIC DNA]</scope>
    <source>
        <strain evidence="3 4">SA3-5</strain>
    </source>
</reference>
<organism evidence="3 4">
    <name type="scientific">Pseudomonas aestuarii</name>
    <dbReference type="NCBI Taxonomy" id="3018340"/>
    <lineage>
        <taxon>Bacteria</taxon>
        <taxon>Pseudomonadati</taxon>
        <taxon>Pseudomonadota</taxon>
        <taxon>Gammaproteobacteria</taxon>
        <taxon>Pseudomonadales</taxon>
        <taxon>Pseudomonadaceae</taxon>
        <taxon>Pseudomonas</taxon>
    </lineage>
</organism>
<accession>A0ABT4XBY2</accession>
<dbReference type="InterPro" id="IPR002913">
    <property type="entry name" value="START_lipid-bd_dom"/>
</dbReference>
<dbReference type="SUPFAM" id="SSF55961">
    <property type="entry name" value="Bet v1-like"/>
    <property type="match status" value="1"/>
</dbReference>
<dbReference type="PIRSF" id="PIRSF039033">
    <property type="entry name" value="START_dom"/>
    <property type="match status" value="1"/>
</dbReference>
<dbReference type="InterPro" id="IPR023393">
    <property type="entry name" value="START-like_dom_sf"/>
</dbReference>
<dbReference type="EMBL" id="JAQJZJ010000002">
    <property type="protein sequence ID" value="MDA7085713.1"/>
    <property type="molecule type" value="Genomic_DNA"/>
</dbReference>
<dbReference type="Pfam" id="PF01852">
    <property type="entry name" value="START"/>
    <property type="match status" value="1"/>
</dbReference>
<dbReference type="CDD" id="cd08876">
    <property type="entry name" value="START_1"/>
    <property type="match status" value="1"/>
</dbReference>
<feature type="chain" id="PRO_5047176642" evidence="1">
    <location>
        <begin position="20"/>
        <end position="218"/>
    </location>
</feature>
<evidence type="ECO:0000313" key="4">
    <source>
        <dbReference type="Proteomes" id="UP001212042"/>
    </source>
</evidence>